<keyword evidence="7" id="KW-1185">Reference proteome</keyword>
<dbReference type="EMBL" id="LN649231">
    <property type="protein sequence ID" value="CEI68172.1"/>
    <property type="molecule type" value="Genomic_DNA"/>
</dbReference>
<feature type="domain" description="CENP-V/GFA" evidence="5">
    <location>
        <begin position="5"/>
        <end position="120"/>
    </location>
</feature>
<organism evidence="6 7">
    <name type="scientific">Fusarium venenatum</name>
    <dbReference type="NCBI Taxonomy" id="56646"/>
    <lineage>
        <taxon>Eukaryota</taxon>
        <taxon>Fungi</taxon>
        <taxon>Dikarya</taxon>
        <taxon>Ascomycota</taxon>
        <taxon>Pezizomycotina</taxon>
        <taxon>Sordariomycetes</taxon>
        <taxon>Hypocreomycetidae</taxon>
        <taxon>Hypocreales</taxon>
        <taxon>Nectriaceae</taxon>
        <taxon>Fusarium</taxon>
    </lineage>
</organism>
<dbReference type="GeneID" id="37259888"/>
<dbReference type="Proteomes" id="UP000245910">
    <property type="component" value="Chromosome III"/>
</dbReference>
<accession>A0A2L2TB34</accession>
<dbReference type="AlphaFoldDB" id="A0A2L2TB34"/>
<evidence type="ECO:0000256" key="3">
    <source>
        <dbReference type="ARBA" id="ARBA00022833"/>
    </source>
</evidence>
<dbReference type="GO" id="GO:0046872">
    <property type="term" value="F:metal ion binding"/>
    <property type="evidence" value="ECO:0007669"/>
    <property type="project" value="UniProtKB-KW"/>
</dbReference>
<dbReference type="InterPro" id="IPR011057">
    <property type="entry name" value="Mss4-like_sf"/>
</dbReference>
<dbReference type="RefSeq" id="XP_025591887.1">
    <property type="nucleotide sequence ID" value="XM_025736981.1"/>
</dbReference>
<dbReference type="InterPro" id="IPR006913">
    <property type="entry name" value="CENP-V/GFA"/>
</dbReference>
<proteinExistence type="inferred from homology"/>
<keyword evidence="3" id="KW-0862">Zinc</keyword>
<dbReference type="KEGG" id="fvn:FVRRES_08249"/>
<comment type="similarity">
    <text evidence="1">Belongs to the Gfa family.</text>
</comment>
<evidence type="ECO:0000313" key="6">
    <source>
        <dbReference type="EMBL" id="CEI68172.1"/>
    </source>
</evidence>
<evidence type="ECO:0000259" key="5">
    <source>
        <dbReference type="PROSITE" id="PS51891"/>
    </source>
</evidence>
<protein>
    <recommendedName>
        <fullName evidence="5">CENP-V/GFA domain-containing protein</fullName>
    </recommendedName>
</protein>
<dbReference type="SUPFAM" id="SSF51316">
    <property type="entry name" value="Mss4-like"/>
    <property type="match status" value="1"/>
</dbReference>
<dbReference type="PANTHER" id="PTHR33337">
    <property type="entry name" value="GFA DOMAIN-CONTAINING PROTEIN"/>
    <property type="match status" value="1"/>
</dbReference>
<name>A0A2L2TB34_9HYPO</name>
<keyword evidence="2" id="KW-0479">Metal-binding</keyword>
<dbReference type="PROSITE" id="PS51891">
    <property type="entry name" value="CENP_V_GFA"/>
    <property type="match status" value="1"/>
</dbReference>
<dbReference type="OrthoDB" id="9985472at2759"/>
<keyword evidence="4" id="KW-0456">Lyase</keyword>
<reference evidence="7" key="1">
    <citation type="submission" date="2014-10" db="EMBL/GenBank/DDBJ databases">
        <authorList>
            <person name="King R."/>
        </authorList>
    </citation>
    <scope>NUCLEOTIDE SEQUENCE [LARGE SCALE GENOMIC DNA]</scope>
    <source>
        <strain evidence="7">A3/5</strain>
    </source>
</reference>
<dbReference type="STRING" id="56646.A0A2L2TB34"/>
<sequence length="139" mass="15249">MTTTSSGACLCGAVAYSYTDEPAMRAICYCSLCRNISGGTNTVNFAIPEANFTLTKGKPRSFSKEHEYGMTLTVFFCSECGTTLWKEATAPQFKGMKLVQAGTLSDAKKLDAKLDAELYAPERASWLRRLDEAVQKESF</sequence>
<dbReference type="GO" id="GO:0016846">
    <property type="term" value="F:carbon-sulfur lyase activity"/>
    <property type="evidence" value="ECO:0007669"/>
    <property type="project" value="InterPro"/>
</dbReference>
<dbReference type="Gene3D" id="3.90.1590.10">
    <property type="entry name" value="glutathione-dependent formaldehyde- activating enzyme (gfa)"/>
    <property type="match status" value="1"/>
</dbReference>
<dbReference type="PANTHER" id="PTHR33337:SF30">
    <property type="entry name" value="DUF636 DOMAIN PROTEIN (AFU_ORTHOLOGUE AFUA_1G03180)"/>
    <property type="match status" value="1"/>
</dbReference>
<evidence type="ECO:0000313" key="7">
    <source>
        <dbReference type="Proteomes" id="UP000245910"/>
    </source>
</evidence>
<evidence type="ECO:0000256" key="4">
    <source>
        <dbReference type="ARBA" id="ARBA00023239"/>
    </source>
</evidence>
<evidence type="ECO:0000256" key="1">
    <source>
        <dbReference type="ARBA" id="ARBA00005495"/>
    </source>
</evidence>
<dbReference type="Pfam" id="PF04828">
    <property type="entry name" value="GFA"/>
    <property type="match status" value="1"/>
</dbReference>
<evidence type="ECO:0000256" key="2">
    <source>
        <dbReference type="ARBA" id="ARBA00022723"/>
    </source>
</evidence>